<dbReference type="InterPro" id="IPR032047">
    <property type="entry name" value="ResT/TelK_cat"/>
</dbReference>
<reference evidence="2 3" key="1">
    <citation type="journal article" date="2024" name="Environ. Microbiol.">
        <title>Novel evolutionary insights on the interactions of the Holosporales (Alphaproteobacteria) with eukaryotic hosts from comparative genomics.</title>
        <authorList>
            <person name="Giovannini M."/>
            <person name="Petroni G."/>
            <person name="Castelli M."/>
        </authorList>
    </citation>
    <scope>NUCLEOTIDE SEQUENCE [LARGE SCALE GENOMIC DNA]</scope>
    <source>
        <strain evidence="2 3">US_Bl 15I1</strain>
    </source>
</reference>
<accession>A0ABZ2C5R1</accession>
<dbReference type="InterPro" id="IPR038280">
    <property type="entry name" value="ResT/TelK_cat_sf"/>
</dbReference>
<dbReference type="Proteomes" id="UP001330434">
    <property type="component" value="Plasmid pBealeia4"/>
</dbReference>
<dbReference type="Pfam" id="PF16684">
    <property type="entry name" value="ResT-TelK_cat"/>
    <property type="match status" value="1"/>
</dbReference>
<dbReference type="EMBL" id="CP133274">
    <property type="protein sequence ID" value="WVX67824.1"/>
    <property type="molecule type" value="Genomic_DNA"/>
</dbReference>
<evidence type="ECO:0000313" key="3">
    <source>
        <dbReference type="Proteomes" id="UP001330434"/>
    </source>
</evidence>
<protein>
    <submittedName>
        <fullName evidence="2">Telomere resolvase</fullName>
    </submittedName>
</protein>
<proteinExistence type="predicted"/>
<evidence type="ECO:0000313" key="2">
    <source>
        <dbReference type="EMBL" id="WVX67824.1"/>
    </source>
</evidence>
<organism evidence="2 3">
    <name type="scientific">Candidatus Bealeia paramacronuclearis</name>
    <dbReference type="NCBI Taxonomy" id="1921001"/>
    <lineage>
        <taxon>Bacteria</taxon>
        <taxon>Pseudomonadati</taxon>
        <taxon>Pseudomonadota</taxon>
        <taxon>Alphaproteobacteria</taxon>
        <taxon>Holosporales</taxon>
        <taxon>Holosporaceae</taxon>
        <taxon>Candidatus Bealeia</taxon>
    </lineage>
</organism>
<sequence>MSETSFVSPLSYLPPNQFQVFERDLRAISTSEEQILALVHKTQERLRREYPNLKSLRRILTHYRNICRKVLSGDLLRGALGVLNLKDQEIVFLNTNYIETVAQEHRNLRPLQNYLEMIKHAEDLLITRRPLDWVLGLCFLTGRRAAEIGSTACFGVVDADHVRFSGQLKTKTRESRPYVIPVLTHSKRITETLATLRKEKPRWLDDPRYFKDNTSSPLSQKVKKQFGEFILNPRVKDLRAAYAEVAYHRFGSEEIAKSRFFSDILGHGENDIVTGQSYLDFYLAS</sequence>
<geneLocation type="plasmid" evidence="2 3">
    <name>pBealeia4</name>
</geneLocation>
<dbReference type="Gene3D" id="1.10.443.30">
    <property type="entry name" value="Telomere resolvase"/>
    <property type="match status" value="1"/>
</dbReference>
<keyword evidence="2" id="KW-0614">Plasmid</keyword>
<evidence type="ECO:0000259" key="1">
    <source>
        <dbReference type="Pfam" id="PF16684"/>
    </source>
</evidence>
<keyword evidence="3" id="KW-1185">Reference proteome</keyword>
<gene>
    <name evidence="2" type="ORF">Bealeia1_02043</name>
</gene>
<name>A0ABZ2C5R1_9PROT</name>
<feature type="domain" description="Telomere resolvase ResT/TelK catalytic" evidence="1">
    <location>
        <begin position="113"/>
        <end position="281"/>
    </location>
</feature>
<dbReference type="RefSeq" id="WP_331256781.1">
    <property type="nucleotide sequence ID" value="NZ_CP133274.1"/>
</dbReference>